<evidence type="ECO:0000256" key="4">
    <source>
        <dbReference type="ARBA" id="ARBA00023136"/>
    </source>
</evidence>
<evidence type="ECO:0000256" key="5">
    <source>
        <dbReference type="SAM" id="Phobius"/>
    </source>
</evidence>
<accession>A0A0F4Z230</accession>
<dbReference type="OrthoDB" id="4226984at2759"/>
<feature type="transmembrane region" description="Helical" evidence="5">
    <location>
        <begin position="276"/>
        <end position="295"/>
    </location>
</feature>
<organism evidence="7 8">
    <name type="scientific">Rasamsonia emersonii (strain ATCC 16479 / CBS 393.64 / IMI 116815)</name>
    <dbReference type="NCBI Taxonomy" id="1408163"/>
    <lineage>
        <taxon>Eukaryota</taxon>
        <taxon>Fungi</taxon>
        <taxon>Dikarya</taxon>
        <taxon>Ascomycota</taxon>
        <taxon>Pezizomycotina</taxon>
        <taxon>Eurotiomycetes</taxon>
        <taxon>Eurotiomycetidae</taxon>
        <taxon>Eurotiales</taxon>
        <taxon>Trichocomaceae</taxon>
        <taxon>Rasamsonia</taxon>
    </lineage>
</organism>
<gene>
    <name evidence="7" type="ORF">T310_1389</name>
</gene>
<sequence length="484" mass="52987">MDGEKVAAPIDESNPAETGIVDFEKDDPANPLNWPKPYKWAMVILVACLSAMVTDPSQPAVNHHRSASLAQILTDFHSDNTLYRTLIVSIWELGEIVGPLVWGPLSEVYGRRPVLNIANFFFVAFFVGTVLSTNIQILVAFRFLSGTATAASPIGPGIVRDLFAEEHRGRAMSIMSMSTALGPLLGPIVGSYLGQNAGWRWTFWLPTIAYGFLSLLFLAVYRETYKVSILEKKTRQRQRETGDYSLRSKYETDDTALRKLYKTAIRPLSLLVRSPALMLITLFICIVYGYTYLIMTTIAPVFQDVYAFSEGASGLAFLGLCLGLVSGSILCSFLLDHYVQLAKKRAGAITPEQRLPPVLVACMFMPGGLFLFGWSTAYHVQFIVPIIGTAVIGFALAATSISLQSYIVDAFGIYAVSAVSAMLVPRNATAAFLPLAGPPLYSALGYGWGNSVLGFIALAFVPMPLLFMKFGERIRKCSAHLLVE</sequence>
<evidence type="ECO:0000259" key="6">
    <source>
        <dbReference type="PROSITE" id="PS50850"/>
    </source>
</evidence>
<protein>
    <submittedName>
        <fullName evidence="7">Fluconazole resistance protein 1</fullName>
    </submittedName>
</protein>
<keyword evidence="3 5" id="KW-1133">Transmembrane helix</keyword>
<feature type="transmembrane region" description="Helical" evidence="5">
    <location>
        <begin position="315"/>
        <end position="335"/>
    </location>
</feature>
<dbReference type="GO" id="GO:0016020">
    <property type="term" value="C:membrane"/>
    <property type="evidence" value="ECO:0007669"/>
    <property type="project" value="UniProtKB-SubCell"/>
</dbReference>
<dbReference type="Gene3D" id="1.20.1250.20">
    <property type="entry name" value="MFS general substrate transporter like domains"/>
    <property type="match status" value="1"/>
</dbReference>
<dbReference type="STRING" id="1408163.A0A0F4Z230"/>
<evidence type="ECO:0000256" key="1">
    <source>
        <dbReference type="ARBA" id="ARBA00004141"/>
    </source>
</evidence>
<feature type="transmembrane region" description="Helical" evidence="5">
    <location>
        <begin position="355"/>
        <end position="374"/>
    </location>
</feature>
<keyword evidence="8" id="KW-1185">Reference proteome</keyword>
<dbReference type="InterPro" id="IPR011701">
    <property type="entry name" value="MFS"/>
</dbReference>
<dbReference type="PANTHER" id="PTHR23502">
    <property type="entry name" value="MAJOR FACILITATOR SUPERFAMILY"/>
    <property type="match status" value="1"/>
</dbReference>
<comment type="subcellular location">
    <subcellularLocation>
        <location evidence="1">Membrane</location>
        <topology evidence="1">Multi-pass membrane protein</topology>
    </subcellularLocation>
</comment>
<dbReference type="AlphaFoldDB" id="A0A0F4Z230"/>
<feature type="transmembrane region" description="Helical" evidence="5">
    <location>
        <begin position="380"/>
        <end position="399"/>
    </location>
</feature>
<dbReference type="Pfam" id="PF07690">
    <property type="entry name" value="MFS_1"/>
    <property type="match status" value="1"/>
</dbReference>
<dbReference type="InterPro" id="IPR036259">
    <property type="entry name" value="MFS_trans_sf"/>
</dbReference>
<keyword evidence="4 5" id="KW-0472">Membrane</keyword>
<feature type="transmembrane region" description="Helical" evidence="5">
    <location>
        <begin position="114"/>
        <end position="131"/>
    </location>
</feature>
<dbReference type="InterPro" id="IPR020846">
    <property type="entry name" value="MFS_dom"/>
</dbReference>
<dbReference type="GO" id="GO:0022857">
    <property type="term" value="F:transmembrane transporter activity"/>
    <property type="evidence" value="ECO:0007669"/>
    <property type="project" value="InterPro"/>
</dbReference>
<dbReference type="Proteomes" id="UP000053958">
    <property type="component" value="Unassembled WGS sequence"/>
</dbReference>
<dbReference type="PANTHER" id="PTHR23502:SF163">
    <property type="entry name" value="MAJOR FACILITATOR SUPERFAMILY (MFS) PROFILE DOMAIN-CONTAINING PROTEIN"/>
    <property type="match status" value="1"/>
</dbReference>
<proteinExistence type="predicted"/>
<dbReference type="SUPFAM" id="SSF103473">
    <property type="entry name" value="MFS general substrate transporter"/>
    <property type="match status" value="1"/>
</dbReference>
<dbReference type="CDD" id="cd17323">
    <property type="entry name" value="MFS_Tpo1_MDR_like"/>
    <property type="match status" value="1"/>
</dbReference>
<dbReference type="PROSITE" id="PS50850">
    <property type="entry name" value="MFS"/>
    <property type="match status" value="1"/>
</dbReference>
<name>A0A0F4Z230_RASE3</name>
<evidence type="ECO:0000256" key="3">
    <source>
        <dbReference type="ARBA" id="ARBA00022989"/>
    </source>
</evidence>
<dbReference type="EMBL" id="LASV01000058">
    <property type="protein sequence ID" value="KKA24577.1"/>
    <property type="molecule type" value="Genomic_DNA"/>
</dbReference>
<feature type="transmembrane region" description="Helical" evidence="5">
    <location>
        <begin position="201"/>
        <end position="221"/>
    </location>
</feature>
<feature type="transmembrane region" description="Helical" evidence="5">
    <location>
        <begin position="406"/>
        <end position="425"/>
    </location>
</feature>
<dbReference type="RefSeq" id="XP_013331189.1">
    <property type="nucleotide sequence ID" value="XM_013475735.1"/>
</dbReference>
<evidence type="ECO:0000256" key="2">
    <source>
        <dbReference type="ARBA" id="ARBA00022692"/>
    </source>
</evidence>
<reference evidence="7 8" key="1">
    <citation type="submission" date="2015-04" db="EMBL/GenBank/DDBJ databases">
        <authorList>
            <person name="Heijne W.H."/>
            <person name="Fedorova N.D."/>
            <person name="Nierman W.C."/>
            <person name="Vollebregt A.W."/>
            <person name="Zhao Z."/>
            <person name="Wu L."/>
            <person name="Kumar M."/>
            <person name="Stam H."/>
            <person name="van den Berg M.A."/>
            <person name="Pel H.J."/>
        </authorList>
    </citation>
    <scope>NUCLEOTIDE SEQUENCE [LARGE SCALE GENOMIC DNA]</scope>
    <source>
        <strain evidence="7 8">CBS 393.64</strain>
    </source>
</reference>
<evidence type="ECO:0000313" key="7">
    <source>
        <dbReference type="EMBL" id="KKA24577.1"/>
    </source>
</evidence>
<keyword evidence="2 5" id="KW-0812">Transmembrane</keyword>
<feature type="transmembrane region" description="Helical" evidence="5">
    <location>
        <begin position="445"/>
        <end position="467"/>
    </location>
</feature>
<feature type="domain" description="Major facilitator superfamily (MFS) profile" evidence="6">
    <location>
        <begin position="43"/>
        <end position="475"/>
    </location>
</feature>
<evidence type="ECO:0000313" key="8">
    <source>
        <dbReference type="Proteomes" id="UP000053958"/>
    </source>
</evidence>
<comment type="caution">
    <text evidence="7">The sequence shown here is derived from an EMBL/GenBank/DDBJ whole genome shotgun (WGS) entry which is preliminary data.</text>
</comment>
<dbReference type="GeneID" id="25313740"/>